<reference evidence="2" key="1">
    <citation type="journal article" date="2018" name="Nat. Microbiol.">
        <title>Leveraging single-cell genomics to expand the fungal tree of life.</title>
        <authorList>
            <person name="Ahrendt S.R."/>
            <person name="Quandt C.A."/>
            <person name="Ciobanu D."/>
            <person name="Clum A."/>
            <person name="Salamov A."/>
            <person name="Andreopoulos B."/>
            <person name="Cheng J.F."/>
            <person name="Woyke T."/>
            <person name="Pelin A."/>
            <person name="Henrissat B."/>
            <person name="Reynolds N.K."/>
            <person name="Benny G.L."/>
            <person name="Smith M.E."/>
            <person name="James T.Y."/>
            <person name="Grigoriev I.V."/>
        </authorList>
    </citation>
    <scope>NUCLEOTIDE SEQUENCE [LARGE SCALE GENOMIC DNA]</scope>
</reference>
<evidence type="ECO:0000313" key="1">
    <source>
        <dbReference type="EMBL" id="RKO90940.1"/>
    </source>
</evidence>
<dbReference type="EMBL" id="KZ995305">
    <property type="protein sequence ID" value="RKO90940.1"/>
    <property type="molecule type" value="Genomic_DNA"/>
</dbReference>
<accession>A0A4P9WII6</accession>
<keyword evidence="2" id="KW-1185">Reference proteome</keyword>
<proteinExistence type="predicted"/>
<evidence type="ECO:0000313" key="2">
    <source>
        <dbReference type="Proteomes" id="UP000269721"/>
    </source>
</evidence>
<protein>
    <submittedName>
        <fullName evidence="1">Uncharacterized protein</fullName>
    </submittedName>
</protein>
<dbReference type="Proteomes" id="UP000269721">
    <property type="component" value="Unassembled WGS sequence"/>
</dbReference>
<dbReference type="OrthoDB" id="10258445at2759"/>
<organism evidence="1 2">
    <name type="scientific">Blyttiomyces helicus</name>
    <dbReference type="NCBI Taxonomy" id="388810"/>
    <lineage>
        <taxon>Eukaryota</taxon>
        <taxon>Fungi</taxon>
        <taxon>Fungi incertae sedis</taxon>
        <taxon>Chytridiomycota</taxon>
        <taxon>Chytridiomycota incertae sedis</taxon>
        <taxon>Chytridiomycetes</taxon>
        <taxon>Chytridiomycetes incertae sedis</taxon>
        <taxon>Blyttiomyces</taxon>
    </lineage>
</organism>
<gene>
    <name evidence="1" type="ORF">BDK51DRAFT_43300</name>
</gene>
<sequence>MQPEVRALYKKVHPPSVSHDDSEELCLHVAQGWSLNGRYFAAYRILFYVARETALPNWRPRLKSAFTKKKDLSNVEDIKKAVAQGLTPYGSAGDFVYKELEALWFLRK</sequence>
<dbReference type="AlphaFoldDB" id="A0A4P9WII6"/>
<name>A0A4P9WII6_9FUNG</name>